<evidence type="ECO:0000313" key="1">
    <source>
        <dbReference type="EMBL" id="DAG03535.1"/>
    </source>
</evidence>
<dbReference type="EMBL" id="BK016231">
    <property type="protein sequence ID" value="DAG03535.1"/>
    <property type="molecule type" value="Genomic_DNA"/>
</dbReference>
<reference evidence="1" key="1">
    <citation type="journal article" date="2021" name="Proc. Natl. Acad. Sci. U.S.A.">
        <title>A Catalog of Tens of Thousands of Viruses from Human Metagenomes Reveals Hidden Associations with Chronic Diseases.</title>
        <authorList>
            <person name="Tisza M.J."/>
            <person name="Buck C.B."/>
        </authorList>
    </citation>
    <scope>NUCLEOTIDE SEQUENCE</scope>
    <source>
        <strain evidence="1">CtVOP12</strain>
    </source>
</reference>
<name>A0A8S5VAA2_9CAUD</name>
<protein>
    <submittedName>
        <fullName evidence="1">Uncharacterized protein</fullName>
    </submittedName>
</protein>
<organism evidence="1">
    <name type="scientific">Siphoviridae sp. ctVOP12</name>
    <dbReference type="NCBI Taxonomy" id="2825531"/>
    <lineage>
        <taxon>Viruses</taxon>
        <taxon>Duplodnaviria</taxon>
        <taxon>Heunggongvirae</taxon>
        <taxon>Uroviricota</taxon>
        <taxon>Caudoviricetes</taxon>
    </lineage>
</organism>
<sequence length="207" mass="23881">MAKLNIEVELDWVDEESGYTIDEEIKEQVVSGVKDALLRKATNEAVQRVDKAIADKILEAEGTIQDTVDKFIETVSQEKIANIMMPTRTGSWSSDVKYIPLSEYVGKRFEAFSNEKRYDKHGNTTTYSSERELSMAELLTWQYLEKELGAKVENMIANAKRDVEETLVKSLEQKLKENLAKETIERMNIPDVLKRFNEMYLEQKTDN</sequence>
<proteinExistence type="predicted"/>
<accession>A0A8S5VAA2</accession>